<dbReference type="InterPro" id="IPR011009">
    <property type="entry name" value="Kinase-like_dom_sf"/>
</dbReference>
<evidence type="ECO:0000256" key="1">
    <source>
        <dbReference type="SAM" id="MobiDB-lite"/>
    </source>
</evidence>
<dbReference type="PROSITE" id="PS00108">
    <property type="entry name" value="PROTEIN_KINASE_ST"/>
    <property type="match status" value="1"/>
</dbReference>
<dbReference type="InterPro" id="IPR051681">
    <property type="entry name" value="Ser/Thr_Kinases-Pseudokinases"/>
</dbReference>
<dbReference type="Gene3D" id="3.30.530.20">
    <property type="match status" value="1"/>
</dbReference>
<feature type="compositionally biased region" description="Acidic residues" evidence="1">
    <location>
        <begin position="1367"/>
        <end position="1378"/>
    </location>
</feature>
<feature type="compositionally biased region" description="Gly residues" evidence="1">
    <location>
        <begin position="1335"/>
        <end position="1344"/>
    </location>
</feature>
<dbReference type="InterPro" id="IPR000719">
    <property type="entry name" value="Prot_kinase_dom"/>
</dbReference>
<feature type="transmembrane region" description="Helical" evidence="2">
    <location>
        <begin position="604"/>
        <end position="623"/>
    </location>
</feature>
<dbReference type="InterPro" id="IPR008271">
    <property type="entry name" value="Ser/Thr_kinase_AS"/>
</dbReference>
<dbReference type="Proteomes" id="UP001162640">
    <property type="component" value="Unassembled WGS sequence"/>
</dbReference>
<organism evidence="4 5">
    <name type="scientific">Triparma laevis f. inornata</name>
    <dbReference type="NCBI Taxonomy" id="1714386"/>
    <lineage>
        <taxon>Eukaryota</taxon>
        <taxon>Sar</taxon>
        <taxon>Stramenopiles</taxon>
        <taxon>Ochrophyta</taxon>
        <taxon>Bolidophyceae</taxon>
        <taxon>Parmales</taxon>
        <taxon>Triparmaceae</taxon>
        <taxon>Triparma</taxon>
    </lineage>
</organism>
<dbReference type="SUPFAM" id="SSF56112">
    <property type="entry name" value="Protein kinase-like (PK-like)"/>
    <property type="match status" value="1"/>
</dbReference>
<dbReference type="Pfam" id="PF00069">
    <property type="entry name" value="Pkinase"/>
    <property type="match status" value="1"/>
</dbReference>
<keyword evidence="2" id="KW-0812">Transmembrane</keyword>
<accession>A0A9W7DN68</accession>
<feature type="transmembrane region" description="Helical" evidence="2">
    <location>
        <begin position="34"/>
        <end position="52"/>
    </location>
</feature>
<feature type="transmembrane region" description="Helical" evidence="2">
    <location>
        <begin position="542"/>
        <end position="562"/>
    </location>
</feature>
<feature type="transmembrane region" description="Helical" evidence="2">
    <location>
        <begin position="648"/>
        <end position="667"/>
    </location>
</feature>
<feature type="transmembrane region" description="Helical" evidence="2">
    <location>
        <begin position="702"/>
        <end position="720"/>
    </location>
</feature>
<evidence type="ECO:0000256" key="2">
    <source>
        <dbReference type="SAM" id="Phobius"/>
    </source>
</evidence>
<dbReference type="SUPFAM" id="SSF55961">
    <property type="entry name" value="Bet v1-like"/>
    <property type="match status" value="1"/>
</dbReference>
<dbReference type="GO" id="GO:0004674">
    <property type="term" value="F:protein serine/threonine kinase activity"/>
    <property type="evidence" value="ECO:0007669"/>
    <property type="project" value="TreeGrafter"/>
</dbReference>
<evidence type="ECO:0000313" key="5">
    <source>
        <dbReference type="Proteomes" id="UP001162640"/>
    </source>
</evidence>
<sequence>MAALVALGHDYFFPTILGCFEAMQLTNKYGLKKITRLKMGLVLAVLTVYAIYVDTENMPLCIYALYILGKFEGGIGFNVMGQLLQKDIDDFLKAQFALHVSKSAIKATQAIVKPPKDVEEQARRFVSPSRSKSSLDSLDRTPFEHFSSSGYTPEENQAFTQVMNLYQEADMEELPALGNLFREELNVQLPSVKRGRGKMVGMAVGYVHADPAMLASWCWDYCSDERKAFNEKFDIKRETVSRDSDHSMTIFQQKWFPKPHLHRDFLFKQIWKRLDDHTIIVIYYDDTNSFFNESFFQHRQKEQKTKRGYINNILVLQEIVELEDEDGQKHAPPGRVTKVSQLCTLNLNGDIDDSLSSTNLRSAMSTIKEMQDFFPDEDVGSLSMRMRSESVDTDLEVEDEKEFNLDSYQLLQQDAANVEMYLNKGDFTGVGEGTRSEFTEDNDAAMKNNRSEEAASKFQIGAFSMWAIKNCPEEITMPFVESTSSNTPNTNASSFSKSLPKLKSATKKLFFLHKANEFEDPLVEGEYFEYQFISNRVAMKKIIWAMQVYTIVMIVLMPAFLASQGHSQSPVAMFVIWFMSILMAFFNHKLLASIQMGLMSYNSFHLISGIILILCLIADTQLVDAKIFRRGRSEGETSADYMDVETKYHLFIFWFITFESLTFYFLTTRVEARVGRAHQLFHLIESLSRLVMMVGIRVYRLFLYRLFAPLTCVILCMYCTTIRETQFRNTFGVLYARLYEKFSYRLDSLASVLQEAMNLSDEKVEEIQIAIMQHTQNGDNTDFGLLGCKQIPIQELEYEKKIGQGSESFVYLARYRNKIVAVKQIDTSNLNRRSVGSMLSEIKLLADLSHKNIIQLYAAIIPGPDTEIQVVGMVLEHAKEGTVSSFLMSHESLDWQDYKRNIALGISKGMHYLHSRRQPIIHRDLKTSNCLLTEWREVKVADFGASRFYKEGTMTSVIGSKYFMSPEMLCGDPYDTKTDVYSFGSLLADIGMGGNIQRLFTNRDDGPRGMEYNKFMIEGWRPSLPEAWVEEMPVITDLIDRCWSQDPGDRPSFWEIKRTLAKWSGKLSRTMRESAVLRASTEYTKEDLEFINEGLRDMELFNIPPANHKPKDGEHRSNFSFSSLGDNTWRIHLELSVHFPSWEVMDYLLDWENAERCAANRQLGETNNSVLHLENEHSKIVETMVVVSRNKVKQYIARLMWKEISKDSFFCWTKTVDDPKVWAPTSKVESIRSHLKAGWTVVGHPDGRTCHIVYNGAAYVPPLYAASNQTISGYTLEKFTTRCKRQLLDIAVILKKRKVMKAIEMQKIYDRKIRTAMDQDYRTWRRDNRKATGIGSEGGGGVAEGGRRDKRSRRGVQVKQKSMGQIGEEEEVDMGENV</sequence>
<feature type="domain" description="Protein kinase" evidence="3">
    <location>
        <begin position="796"/>
        <end position="1064"/>
    </location>
</feature>
<dbReference type="PANTHER" id="PTHR44329">
    <property type="entry name" value="SERINE/THREONINE-PROTEIN KINASE TNNI3K-RELATED"/>
    <property type="match status" value="1"/>
</dbReference>
<feature type="transmembrane region" description="Helical" evidence="2">
    <location>
        <begin position="574"/>
        <end position="592"/>
    </location>
</feature>
<dbReference type="GO" id="GO:0005524">
    <property type="term" value="F:ATP binding"/>
    <property type="evidence" value="ECO:0007669"/>
    <property type="project" value="InterPro"/>
</dbReference>
<evidence type="ECO:0000259" key="3">
    <source>
        <dbReference type="PROSITE" id="PS50011"/>
    </source>
</evidence>
<keyword evidence="2" id="KW-0472">Membrane</keyword>
<protein>
    <recommendedName>
        <fullName evidence="3">Protein kinase domain-containing protein</fullName>
    </recommendedName>
</protein>
<dbReference type="InterPro" id="IPR023393">
    <property type="entry name" value="START-like_dom_sf"/>
</dbReference>
<evidence type="ECO:0000313" key="4">
    <source>
        <dbReference type="EMBL" id="GMH49218.1"/>
    </source>
</evidence>
<dbReference type="PROSITE" id="PS50011">
    <property type="entry name" value="PROTEIN_KINASE_DOM"/>
    <property type="match status" value="1"/>
</dbReference>
<dbReference type="SMART" id="SM00220">
    <property type="entry name" value="S_TKc"/>
    <property type="match status" value="1"/>
</dbReference>
<dbReference type="EMBL" id="BLQM01000008">
    <property type="protein sequence ID" value="GMH49218.1"/>
    <property type="molecule type" value="Genomic_DNA"/>
</dbReference>
<feature type="region of interest" description="Disordered" evidence="1">
    <location>
        <begin position="1328"/>
        <end position="1378"/>
    </location>
</feature>
<name>A0A9W7DN68_9STRA</name>
<keyword evidence="2" id="KW-1133">Transmembrane helix</keyword>
<dbReference type="Gene3D" id="1.10.510.10">
    <property type="entry name" value="Transferase(Phosphotransferase) domain 1"/>
    <property type="match status" value="1"/>
</dbReference>
<comment type="caution">
    <text evidence="4">The sequence shown here is derived from an EMBL/GenBank/DDBJ whole genome shotgun (WGS) entry which is preliminary data.</text>
</comment>
<proteinExistence type="predicted"/>
<gene>
    <name evidence="4" type="ORF">TL16_g00464</name>
</gene>
<reference evidence="5" key="1">
    <citation type="journal article" date="2023" name="Commun. Biol.">
        <title>Genome analysis of Parmales, the sister group of diatoms, reveals the evolutionary specialization of diatoms from phago-mixotrophs to photoautotrophs.</title>
        <authorList>
            <person name="Ban H."/>
            <person name="Sato S."/>
            <person name="Yoshikawa S."/>
            <person name="Yamada K."/>
            <person name="Nakamura Y."/>
            <person name="Ichinomiya M."/>
            <person name="Sato N."/>
            <person name="Blanc-Mathieu R."/>
            <person name="Endo H."/>
            <person name="Kuwata A."/>
            <person name="Ogata H."/>
        </authorList>
    </citation>
    <scope>NUCLEOTIDE SEQUENCE [LARGE SCALE GENOMIC DNA]</scope>
</reference>